<keyword evidence="6" id="KW-0418">Kinase</keyword>
<keyword evidence="10" id="KW-1133">Transmembrane helix</keyword>
<evidence type="ECO:0000256" key="9">
    <source>
        <dbReference type="SAM" id="MobiDB-lite"/>
    </source>
</evidence>
<evidence type="ECO:0000256" key="5">
    <source>
        <dbReference type="ARBA" id="ARBA00022741"/>
    </source>
</evidence>
<gene>
    <name evidence="13" type="ORF">AGRA3207_002662</name>
</gene>
<evidence type="ECO:0000256" key="8">
    <source>
        <dbReference type="ARBA" id="ARBA00023012"/>
    </source>
</evidence>
<sequence length="666" mass="69713">MPALLATVQIAGSWGLAALSDIHRGQGRWMTAIACVIVAGVALIWRRKAPVPVLVAAVACSGAGVLVMDTPDTLFGGLSDSVALYSLAVHRDRRQAMIGAVAAGTVAIATVLPSVRSPSELVLNCTLSVLAYVVITALGQLRRQYQQRRRVLAAQLAEAERARGAAAASERERLARDLHDVAGHHLSAVVVHSGAVSRTGDPELIREALSAAADTGRDVLRALTRLVDVMGPDDLGGGLDTGLPQLCQGLSRLGVPVSLAIEGRTRRLRPEVGMAAYRIVQESLTNAMRYAPGAPVTVEVRHVPGAIELLVANEAPAEDAAVPALGTGRGIAGMRERAESLGGTLTAAPADLLDVPLGRSQGASEDGDSSEVSRSRETMLTDVRDTAPSGPRGWTVRAVLPTSGGRRRLGWPEVLDTTVAASCAFLPALVGFIPPEPILGRTSAGMAAVMLVMLVLRGVPLWWRRRAPYTALGTLAAMDVAWALTAGAHTPPFLALLLVGAPAEMIAVYAVGGHARRGSRTWPAPLIGAVPWAAAFAVLLVTDPETEQTSSVIPFALGAGGLFGVLVLLPFWAWGRTVTGRGQRWEATARETMAARTGEAVQAERHRVALGLRATVLDHTARLVRAAEAGMAGTEEDARAALASVTELARTALLDMRALLDALEEA</sequence>
<proteinExistence type="predicted"/>
<evidence type="ECO:0000259" key="12">
    <source>
        <dbReference type="Pfam" id="PF23539"/>
    </source>
</evidence>
<feature type="transmembrane region" description="Helical" evidence="10">
    <location>
        <begin position="493"/>
        <end position="512"/>
    </location>
</feature>
<dbReference type="InterPro" id="IPR011712">
    <property type="entry name" value="Sig_transdc_His_kin_sub3_dim/P"/>
</dbReference>
<feature type="transmembrane region" description="Helical" evidence="10">
    <location>
        <begin position="27"/>
        <end position="44"/>
    </location>
</feature>
<dbReference type="InterPro" id="IPR050482">
    <property type="entry name" value="Sensor_HK_TwoCompSys"/>
</dbReference>
<keyword evidence="14" id="KW-1185">Reference proteome</keyword>
<feature type="domain" description="DUF7134" evidence="12">
    <location>
        <begin position="12"/>
        <end position="143"/>
    </location>
</feature>
<comment type="catalytic activity">
    <reaction evidence="1">
        <text>ATP + protein L-histidine = ADP + protein N-phospho-L-histidine.</text>
        <dbReference type="EC" id="2.7.13.3"/>
    </reaction>
</comment>
<dbReference type="Pfam" id="PF23539">
    <property type="entry name" value="DUF7134"/>
    <property type="match status" value="1"/>
</dbReference>
<dbReference type="PANTHER" id="PTHR24421">
    <property type="entry name" value="NITRATE/NITRITE SENSOR PROTEIN NARX-RELATED"/>
    <property type="match status" value="1"/>
</dbReference>
<evidence type="ECO:0000259" key="11">
    <source>
        <dbReference type="Pfam" id="PF07730"/>
    </source>
</evidence>
<dbReference type="SUPFAM" id="SSF55874">
    <property type="entry name" value="ATPase domain of HSP90 chaperone/DNA topoisomerase II/histidine kinase"/>
    <property type="match status" value="1"/>
</dbReference>
<evidence type="ECO:0000256" key="6">
    <source>
        <dbReference type="ARBA" id="ARBA00022777"/>
    </source>
</evidence>
<evidence type="ECO:0000313" key="14">
    <source>
        <dbReference type="Proteomes" id="UP001049518"/>
    </source>
</evidence>
<accession>A0ABX8QSG6</accession>
<keyword evidence="10" id="KW-0812">Transmembrane</keyword>
<feature type="region of interest" description="Disordered" evidence="9">
    <location>
        <begin position="356"/>
        <end position="394"/>
    </location>
</feature>
<dbReference type="Proteomes" id="UP001049518">
    <property type="component" value="Chromosome"/>
</dbReference>
<organism evidence="13 14">
    <name type="scientific">Actinomadura graeca</name>
    <dbReference type="NCBI Taxonomy" id="2750812"/>
    <lineage>
        <taxon>Bacteria</taxon>
        <taxon>Bacillati</taxon>
        <taxon>Actinomycetota</taxon>
        <taxon>Actinomycetes</taxon>
        <taxon>Streptosporangiales</taxon>
        <taxon>Thermomonosporaceae</taxon>
        <taxon>Actinomadura</taxon>
    </lineage>
</organism>
<keyword evidence="3" id="KW-0597">Phosphoprotein</keyword>
<dbReference type="InterPro" id="IPR055558">
    <property type="entry name" value="DUF7134"/>
</dbReference>
<feature type="transmembrane region" description="Helical" evidence="10">
    <location>
        <begin position="553"/>
        <end position="574"/>
    </location>
</feature>
<keyword evidence="10" id="KW-0472">Membrane</keyword>
<dbReference type="CDD" id="cd16917">
    <property type="entry name" value="HATPase_UhpB-NarQ-NarX-like"/>
    <property type="match status" value="1"/>
</dbReference>
<keyword evidence="8" id="KW-0902">Two-component regulatory system</keyword>
<feature type="compositionally biased region" description="Basic and acidic residues" evidence="9">
    <location>
        <begin position="371"/>
        <end position="385"/>
    </location>
</feature>
<dbReference type="Pfam" id="PF07730">
    <property type="entry name" value="HisKA_3"/>
    <property type="match status" value="1"/>
</dbReference>
<dbReference type="EC" id="2.7.13.3" evidence="2"/>
<evidence type="ECO:0000256" key="4">
    <source>
        <dbReference type="ARBA" id="ARBA00022679"/>
    </source>
</evidence>
<dbReference type="Gene3D" id="3.30.565.10">
    <property type="entry name" value="Histidine kinase-like ATPase, C-terminal domain"/>
    <property type="match status" value="1"/>
</dbReference>
<feature type="domain" description="Signal transduction histidine kinase subgroup 3 dimerisation and phosphoacceptor" evidence="11">
    <location>
        <begin position="170"/>
        <end position="235"/>
    </location>
</feature>
<feature type="transmembrane region" description="Helical" evidence="10">
    <location>
        <begin position="468"/>
        <end position="487"/>
    </location>
</feature>
<evidence type="ECO:0000256" key="7">
    <source>
        <dbReference type="ARBA" id="ARBA00022840"/>
    </source>
</evidence>
<dbReference type="Gene3D" id="1.20.5.1930">
    <property type="match status" value="1"/>
</dbReference>
<feature type="transmembrane region" description="Helical" evidence="10">
    <location>
        <begin position="97"/>
        <end position="115"/>
    </location>
</feature>
<feature type="transmembrane region" description="Helical" evidence="10">
    <location>
        <begin position="524"/>
        <end position="541"/>
    </location>
</feature>
<evidence type="ECO:0000256" key="1">
    <source>
        <dbReference type="ARBA" id="ARBA00000085"/>
    </source>
</evidence>
<protein>
    <recommendedName>
        <fullName evidence="2">histidine kinase</fullName>
        <ecNumber evidence="2">2.7.13.3</ecNumber>
    </recommendedName>
</protein>
<name>A0ABX8QSG6_9ACTN</name>
<dbReference type="RefSeq" id="WP_231334948.1">
    <property type="nucleotide sequence ID" value="NZ_CP059572.1"/>
</dbReference>
<evidence type="ECO:0000313" key="13">
    <source>
        <dbReference type="EMBL" id="QXJ21775.1"/>
    </source>
</evidence>
<dbReference type="EMBL" id="CP059572">
    <property type="protein sequence ID" value="QXJ21775.1"/>
    <property type="molecule type" value="Genomic_DNA"/>
</dbReference>
<keyword evidence="7" id="KW-0067">ATP-binding</keyword>
<feature type="transmembrane region" description="Helical" evidence="10">
    <location>
        <begin position="438"/>
        <end position="456"/>
    </location>
</feature>
<evidence type="ECO:0000256" key="2">
    <source>
        <dbReference type="ARBA" id="ARBA00012438"/>
    </source>
</evidence>
<feature type="transmembrane region" description="Helical" evidence="10">
    <location>
        <begin position="51"/>
        <end position="68"/>
    </location>
</feature>
<keyword evidence="5" id="KW-0547">Nucleotide-binding</keyword>
<evidence type="ECO:0000256" key="10">
    <source>
        <dbReference type="SAM" id="Phobius"/>
    </source>
</evidence>
<keyword evidence="4" id="KW-0808">Transferase</keyword>
<feature type="transmembrane region" description="Helical" evidence="10">
    <location>
        <begin position="121"/>
        <end position="141"/>
    </location>
</feature>
<dbReference type="PANTHER" id="PTHR24421:SF10">
    <property type="entry name" value="NITRATE_NITRITE SENSOR PROTEIN NARQ"/>
    <property type="match status" value="1"/>
</dbReference>
<reference evidence="13" key="1">
    <citation type="submission" date="2020-07" db="EMBL/GenBank/DDBJ databases">
        <authorList>
            <person name="Tarantini F.S."/>
            <person name="Hong K.W."/>
            <person name="Chan K.G."/>
        </authorList>
    </citation>
    <scope>NUCLEOTIDE SEQUENCE</scope>
    <source>
        <strain evidence="13">32-07</strain>
    </source>
</reference>
<dbReference type="InterPro" id="IPR036890">
    <property type="entry name" value="HATPase_C_sf"/>
</dbReference>
<evidence type="ECO:0000256" key="3">
    <source>
        <dbReference type="ARBA" id="ARBA00022553"/>
    </source>
</evidence>